<organism evidence="2 3">
    <name type="scientific">Streptantibioticus ferralitis</name>
    <dbReference type="NCBI Taxonomy" id="236510"/>
    <lineage>
        <taxon>Bacteria</taxon>
        <taxon>Bacillati</taxon>
        <taxon>Actinomycetota</taxon>
        <taxon>Actinomycetes</taxon>
        <taxon>Kitasatosporales</taxon>
        <taxon>Streptomycetaceae</taxon>
        <taxon>Streptantibioticus</taxon>
    </lineage>
</organism>
<evidence type="ECO:0000313" key="3">
    <source>
        <dbReference type="Proteomes" id="UP001220022"/>
    </source>
</evidence>
<dbReference type="Proteomes" id="UP001220022">
    <property type="component" value="Unassembled WGS sequence"/>
</dbReference>
<sequence>MSEEASPGRRFGTEFVRAQRAQHGKKTPEQRELSYDIAVNDEYAPWRDWLDEQLALLSKAEADALAGKLWYDEHFWAVINELAVGCGLRAAGLEIVYEQRWGTQTPDWTVLAPDGQPACLVEVHTDSPTKETYGQMRAWSGLAMRLRTIPVPIVLTLAPMDTPPVPPSPQEAKKIAQYVRREIMQPWRRNYFTCLSYTFLVMGDRRTGSLAQSPLGMAACFEPPSCLAGEVSAHRAAEKAEEKAKKYRTLQQETGLPLVAAIGAHRFTGLGLEQLDNLLAGNPTMTLQFNAGDAYLGKPIQIDLNKPRKWQMPSDLAGVLWVGNQFPFGDLAWRPNPRAVQRVPEAMSQLWLSRERQAPKTP</sequence>
<evidence type="ECO:0000313" key="2">
    <source>
        <dbReference type="EMBL" id="MDF2257644.1"/>
    </source>
</evidence>
<proteinExistence type="predicted"/>
<comment type="caution">
    <text evidence="2">The sequence shown here is derived from an EMBL/GenBank/DDBJ whole genome shotgun (WGS) entry which is preliminary data.</text>
</comment>
<dbReference type="RefSeq" id="WP_275815869.1">
    <property type="nucleotide sequence ID" value="NZ_BAAANM010000027.1"/>
</dbReference>
<reference evidence="2 3" key="1">
    <citation type="submission" date="2023-03" db="EMBL/GenBank/DDBJ databases">
        <title>Draft genome sequence of type strain Streptomyces ferralitis JCM 14344.</title>
        <authorList>
            <person name="Klaysubun C."/>
            <person name="Duangmal K."/>
        </authorList>
    </citation>
    <scope>NUCLEOTIDE SEQUENCE [LARGE SCALE GENOMIC DNA]</scope>
    <source>
        <strain evidence="2 3">JCM 14344</strain>
    </source>
</reference>
<gene>
    <name evidence="2" type="ORF">P2L57_18560</name>
</gene>
<dbReference type="EMBL" id="JARHTQ010000011">
    <property type="protein sequence ID" value="MDF2257644.1"/>
    <property type="molecule type" value="Genomic_DNA"/>
</dbReference>
<evidence type="ECO:0000256" key="1">
    <source>
        <dbReference type="SAM" id="MobiDB-lite"/>
    </source>
</evidence>
<name>A0ABT5Z1C6_9ACTN</name>
<feature type="region of interest" description="Disordered" evidence="1">
    <location>
        <begin position="1"/>
        <end position="29"/>
    </location>
</feature>
<keyword evidence="3" id="KW-1185">Reference proteome</keyword>
<protein>
    <submittedName>
        <fullName evidence="2">Uncharacterized protein</fullName>
    </submittedName>
</protein>
<accession>A0ABT5Z1C6</accession>